<sequence>MLKFARNELVRKPETIVEDISGGCRFIHLGLLVDDHVAADVDEMTLLSPDLLATYPKNEVLQSADLTLKGLVFPAGPKLDLKLVYTTDPEERTSTLERLSIDAGGLGRVTLSARLSEFDNTDVDSPLSEQSGVIEDVLFALEDRGIVVDILLPVISGGLFILEDGRAATADTIRNLPQHLISKDSAAAVVRFINALPNPQGKWTLTFQSEEGLPISALAAQSFHELMGRLPGDAHIRATADL</sequence>
<evidence type="ECO:0000313" key="1">
    <source>
        <dbReference type="EMBL" id="UXN68071.1"/>
    </source>
</evidence>
<reference evidence="1 2" key="1">
    <citation type="submission" date="2022-09" db="EMBL/GenBank/DDBJ databases">
        <title>Interaction between co-microsymbionts with complementary sets of symbiotic genes in legume-rhizobium systems.</title>
        <authorList>
            <person name="Safronova V."/>
            <person name="Sazanova A."/>
            <person name="Afonin A."/>
            <person name="Chirak E."/>
        </authorList>
    </citation>
    <scope>NUCLEOTIDE SEQUENCE [LARGE SCALE GENOMIC DNA]</scope>
    <source>
        <strain evidence="1 2">A18/4-1</strain>
        <plasmid evidence="1 2">p_unnamed1</plasmid>
    </source>
</reference>
<dbReference type="EMBL" id="CP104964">
    <property type="protein sequence ID" value="UXN68071.1"/>
    <property type="molecule type" value="Genomic_DNA"/>
</dbReference>
<name>A0ABY6C787_9HYPH</name>
<geneLocation type="plasmid" evidence="1 2">
    <name>p_unnamed1</name>
</geneLocation>
<gene>
    <name evidence="1" type="ORF">N8A98_00720</name>
</gene>
<dbReference type="Proteomes" id="UP001061862">
    <property type="component" value="Plasmid p_unnamed1"/>
</dbReference>
<keyword evidence="1" id="KW-0614">Plasmid</keyword>
<dbReference type="RefSeq" id="WP_262165703.1">
    <property type="nucleotide sequence ID" value="NZ_CP104964.1"/>
</dbReference>
<accession>A0ABY6C787</accession>
<evidence type="ECO:0000313" key="2">
    <source>
        <dbReference type="Proteomes" id="UP001061862"/>
    </source>
</evidence>
<keyword evidence="2" id="KW-1185">Reference proteome</keyword>
<protein>
    <submittedName>
        <fullName evidence="1">Uncharacterized protein</fullName>
    </submittedName>
</protein>
<organism evidence="1 2">
    <name type="scientific">Devosia neptuniae</name>
    <dbReference type="NCBI Taxonomy" id="191302"/>
    <lineage>
        <taxon>Bacteria</taxon>
        <taxon>Pseudomonadati</taxon>
        <taxon>Pseudomonadota</taxon>
        <taxon>Alphaproteobacteria</taxon>
        <taxon>Hyphomicrobiales</taxon>
        <taxon>Devosiaceae</taxon>
        <taxon>Devosia</taxon>
    </lineage>
</organism>
<proteinExistence type="predicted"/>